<dbReference type="Gene3D" id="3.90.1720.10">
    <property type="entry name" value="endopeptidase domain like (from Nostoc punctiforme)"/>
    <property type="match status" value="1"/>
</dbReference>
<name>A0A7X2D1S2_9LACT</name>
<feature type="chain" id="PRO_5039161481" evidence="4">
    <location>
        <begin position="21"/>
        <end position="442"/>
    </location>
</feature>
<keyword evidence="1 4" id="KW-0732">Signal</keyword>
<feature type="compositionally biased region" description="Low complexity" evidence="3">
    <location>
        <begin position="244"/>
        <end position="313"/>
    </location>
</feature>
<dbReference type="RefSeq" id="WP_153496397.1">
    <property type="nucleotide sequence ID" value="NZ_CBCRWP010000007.1"/>
</dbReference>
<protein>
    <submittedName>
        <fullName evidence="6">CHAP domain-containing protein</fullName>
    </submittedName>
</protein>
<proteinExistence type="predicted"/>
<feature type="coiled-coil region" evidence="2">
    <location>
        <begin position="36"/>
        <end position="98"/>
    </location>
</feature>
<evidence type="ECO:0000256" key="2">
    <source>
        <dbReference type="SAM" id="Coils"/>
    </source>
</evidence>
<feature type="signal peptide" evidence="4">
    <location>
        <begin position="1"/>
        <end position="20"/>
    </location>
</feature>
<dbReference type="Pfam" id="PF24568">
    <property type="entry name" value="CC_PcsB"/>
    <property type="match status" value="1"/>
</dbReference>
<evidence type="ECO:0000313" key="7">
    <source>
        <dbReference type="Proteomes" id="UP000439550"/>
    </source>
</evidence>
<evidence type="ECO:0000256" key="1">
    <source>
        <dbReference type="ARBA" id="ARBA00022729"/>
    </source>
</evidence>
<dbReference type="InterPro" id="IPR007921">
    <property type="entry name" value="CHAP_dom"/>
</dbReference>
<feature type="region of interest" description="Disordered" evidence="3">
    <location>
        <begin position="244"/>
        <end position="320"/>
    </location>
</feature>
<dbReference type="AlphaFoldDB" id="A0A7X2D1S2"/>
<evidence type="ECO:0000313" key="6">
    <source>
        <dbReference type="EMBL" id="MQW39727.1"/>
    </source>
</evidence>
<gene>
    <name evidence="6" type="ORF">GHI93_07285</name>
</gene>
<comment type="caution">
    <text evidence="6">The sequence shown here is derived from an EMBL/GenBank/DDBJ whole genome shotgun (WGS) entry which is preliminary data.</text>
</comment>
<accession>A0A7X2D1S2</accession>
<dbReference type="SUPFAM" id="SSF54001">
    <property type="entry name" value="Cysteine proteinases"/>
    <property type="match status" value="1"/>
</dbReference>
<dbReference type="Gene3D" id="6.10.250.3150">
    <property type="match status" value="1"/>
</dbReference>
<reference evidence="6 7" key="1">
    <citation type="submission" date="2019-10" db="EMBL/GenBank/DDBJ databases">
        <authorList>
            <person name="Dong K."/>
        </authorList>
    </citation>
    <scope>NUCLEOTIDE SEQUENCE [LARGE SCALE GENOMIC DNA]</scope>
    <source>
        <strain evidence="6 7">DSM 28960</strain>
    </source>
</reference>
<dbReference type="InterPro" id="IPR057309">
    <property type="entry name" value="PcsB_CC"/>
</dbReference>
<dbReference type="EMBL" id="WITJ01000009">
    <property type="protein sequence ID" value="MQW39727.1"/>
    <property type="molecule type" value="Genomic_DNA"/>
</dbReference>
<evidence type="ECO:0000256" key="4">
    <source>
        <dbReference type="SAM" id="SignalP"/>
    </source>
</evidence>
<keyword evidence="2" id="KW-0175">Coiled coil</keyword>
<organism evidence="6 7">
    <name type="scientific">Lactococcus hircilactis</name>
    <dbReference type="NCBI Taxonomy" id="1494462"/>
    <lineage>
        <taxon>Bacteria</taxon>
        <taxon>Bacillati</taxon>
        <taxon>Bacillota</taxon>
        <taxon>Bacilli</taxon>
        <taxon>Lactobacillales</taxon>
        <taxon>Streptococcaceae</taxon>
        <taxon>Lactococcus</taxon>
    </lineage>
</organism>
<dbReference type="Pfam" id="PF05257">
    <property type="entry name" value="CHAP"/>
    <property type="match status" value="1"/>
</dbReference>
<dbReference type="InterPro" id="IPR038765">
    <property type="entry name" value="Papain-like_cys_pep_sf"/>
</dbReference>
<keyword evidence="7" id="KW-1185">Reference proteome</keyword>
<dbReference type="PROSITE" id="PS50911">
    <property type="entry name" value="CHAP"/>
    <property type="match status" value="1"/>
</dbReference>
<feature type="domain" description="Peptidase C51" evidence="5">
    <location>
        <begin position="310"/>
        <end position="442"/>
    </location>
</feature>
<sequence>MKKRIISALLLSTIVLSAGASVSAVSADSSDTDAKIAQQDQTISSAQDAKAQAQAQMSSLQSSVENLKAKQADAQAKLAATQKAADQLNAQTAKLRDSIKQRSIALQAQARDAQVNTSATNNITTVLDSKSLTDAIQKVVAMATVSGANQQMLQQQEQEEKELQAKLVAMQKNVGEYDRLTSTLASQAKDLSDQQAQLQVATINYQLTITTAQDKKDSLLAQKASAEAAAKKAEEAKAAYVAQQQAAQQQATQSESNSSSSSSSSSDSSSSNSNSNSSNSNSSNSNSSNSNSSNSNSSNSNSSNSNSSNSNNNKPSNPVNPPIGGGYNNYALYNCTWYVWNYFNNNYGIQLPASLGNGADWAYSLPGTSKHVGAIVSYAGGTYIQFANNGGGFRTAARYGHVAVVTAVYPDGSYQIYSGSTSGVDSYHVTASTPATFVSGGV</sequence>
<dbReference type="OrthoDB" id="2409959at2"/>
<evidence type="ECO:0000259" key="5">
    <source>
        <dbReference type="PROSITE" id="PS50911"/>
    </source>
</evidence>
<dbReference type="Proteomes" id="UP000439550">
    <property type="component" value="Unassembled WGS sequence"/>
</dbReference>
<evidence type="ECO:0000256" key="3">
    <source>
        <dbReference type="SAM" id="MobiDB-lite"/>
    </source>
</evidence>